<dbReference type="GO" id="GO:0003700">
    <property type="term" value="F:DNA-binding transcription factor activity"/>
    <property type="evidence" value="ECO:0007669"/>
    <property type="project" value="InterPro"/>
</dbReference>
<dbReference type="PANTHER" id="PTHR43537:SF5">
    <property type="entry name" value="UXU OPERON TRANSCRIPTIONAL REGULATOR"/>
    <property type="match status" value="1"/>
</dbReference>
<dbReference type="SMART" id="SM00895">
    <property type="entry name" value="FCD"/>
    <property type="match status" value="1"/>
</dbReference>
<dbReference type="RefSeq" id="WP_134119488.1">
    <property type="nucleotide sequence ID" value="NZ_SODF01000001.1"/>
</dbReference>
<organism evidence="5 6">
    <name type="scientific">Kribbella kalugense</name>
    <dbReference type="NCBI Taxonomy" id="2512221"/>
    <lineage>
        <taxon>Bacteria</taxon>
        <taxon>Bacillati</taxon>
        <taxon>Actinomycetota</taxon>
        <taxon>Actinomycetes</taxon>
        <taxon>Propionibacteriales</taxon>
        <taxon>Kribbellaceae</taxon>
        <taxon>Kribbella</taxon>
    </lineage>
</organism>
<evidence type="ECO:0000256" key="3">
    <source>
        <dbReference type="ARBA" id="ARBA00023163"/>
    </source>
</evidence>
<reference evidence="5 6" key="1">
    <citation type="submission" date="2019-03" db="EMBL/GenBank/DDBJ databases">
        <title>Genomic Encyclopedia of Type Strains, Phase III (KMG-III): the genomes of soil and plant-associated and newly described type strains.</title>
        <authorList>
            <person name="Whitman W."/>
        </authorList>
    </citation>
    <scope>NUCLEOTIDE SEQUENCE [LARGE SCALE GENOMIC DNA]</scope>
    <source>
        <strain evidence="5 6">VKM Ac-2570</strain>
    </source>
</reference>
<dbReference type="Pfam" id="PF07729">
    <property type="entry name" value="FCD"/>
    <property type="match status" value="1"/>
</dbReference>
<dbReference type="InterPro" id="IPR036388">
    <property type="entry name" value="WH-like_DNA-bd_sf"/>
</dbReference>
<protein>
    <submittedName>
        <fullName evidence="5">GntR family transcriptional regulator</fullName>
    </submittedName>
</protein>
<dbReference type="Gene3D" id="1.20.120.530">
    <property type="entry name" value="GntR ligand-binding domain-like"/>
    <property type="match status" value="1"/>
</dbReference>
<name>A0A4R8A1B2_9ACTN</name>
<dbReference type="InterPro" id="IPR036390">
    <property type="entry name" value="WH_DNA-bd_sf"/>
</dbReference>
<sequence length="241" mass="25792">MDVAETDDGALGTGSQAVTQQLMDMFVGGNFRPGDRLPAERRLAENFGVGRAAIREALAALEMLGVVETRHGAGTYLQATAENLLPRSIEWGLLLNQREAIDLAEAREQLEISIVQLAATRASAQDIDRLSAAQGRMESATSDPDAFVAADVEFHLELAKIAGNSVLAGMLASTRSLLEVWIRRASSGERSTNLTLEEHRRIVDAVTTGNVDSAKGAMRVHMNGARARLVTSLDDSPPQSG</sequence>
<dbReference type="EMBL" id="SODF01000001">
    <property type="protein sequence ID" value="TDW24299.1"/>
    <property type="molecule type" value="Genomic_DNA"/>
</dbReference>
<dbReference type="PRINTS" id="PR00035">
    <property type="entry name" value="HTHGNTR"/>
</dbReference>
<dbReference type="SUPFAM" id="SSF46785">
    <property type="entry name" value="Winged helix' DNA-binding domain"/>
    <property type="match status" value="1"/>
</dbReference>
<evidence type="ECO:0000259" key="4">
    <source>
        <dbReference type="PROSITE" id="PS50949"/>
    </source>
</evidence>
<keyword evidence="1" id="KW-0805">Transcription regulation</keyword>
<dbReference type="CDD" id="cd07377">
    <property type="entry name" value="WHTH_GntR"/>
    <property type="match status" value="1"/>
</dbReference>
<dbReference type="PROSITE" id="PS50949">
    <property type="entry name" value="HTH_GNTR"/>
    <property type="match status" value="1"/>
</dbReference>
<evidence type="ECO:0000313" key="6">
    <source>
        <dbReference type="Proteomes" id="UP000295447"/>
    </source>
</evidence>
<gene>
    <name evidence="5" type="ORF">EV650_3175</name>
</gene>
<dbReference type="SMART" id="SM00345">
    <property type="entry name" value="HTH_GNTR"/>
    <property type="match status" value="1"/>
</dbReference>
<dbReference type="OrthoDB" id="155424at2"/>
<accession>A0A4R8A1B2</accession>
<keyword evidence="6" id="KW-1185">Reference proteome</keyword>
<dbReference type="InterPro" id="IPR011711">
    <property type="entry name" value="GntR_C"/>
</dbReference>
<dbReference type="Gene3D" id="1.10.10.10">
    <property type="entry name" value="Winged helix-like DNA-binding domain superfamily/Winged helix DNA-binding domain"/>
    <property type="match status" value="1"/>
</dbReference>
<dbReference type="Pfam" id="PF00392">
    <property type="entry name" value="GntR"/>
    <property type="match status" value="1"/>
</dbReference>
<proteinExistence type="predicted"/>
<keyword evidence="3" id="KW-0804">Transcription</keyword>
<dbReference type="SUPFAM" id="SSF48008">
    <property type="entry name" value="GntR ligand-binding domain-like"/>
    <property type="match status" value="1"/>
</dbReference>
<dbReference type="AlphaFoldDB" id="A0A4R8A1B2"/>
<dbReference type="Proteomes" id="UP000295447">
    <property type="component" value="Unassembled WGS sequence"/>
</dbReference>
<dbReference type="GO" id="GO:0003677">
    <property type="term" value="F:DNA binding"/>
    <property type="evidence" value="ECO:0007669"/>
    <property type="project" value="UniProtKB-KW"/>
</dbReference>
<evidence type="ECO:0000256" key="1">
    <source>
        <dbReference type="ARBA" id="ARBA00023015"/>
    </source>
</evidence>
<keyword evidence="2" id="KW-0238">DNA-binding</keyword>
<comment type="caution">
    <text evidence="5">The sequence shown here is derived from an EMBL/GenBank/DDBJ whole genome shotgun (WGS) entry which is preliminary data.</text>
</comment>
<dbReference type="InterPro" id="IPR008920">
    <property type="entry name" value="TF_FadR/GntR_C"/>
</dbReference>
<dbReference type="InterPro" id="IPR000524">
    <property type="entry name" value="Tscrpt_reg_HTH_GntR"/>
</dbReference>
<feature type="domain" description="HTH gntR-type" evidence="4">
    <location>
        <begin position="12"/>
        <end position="80"/>
    </location>
</feature>
<evidence type="ECO:0000313" key="5">
    <source>
        <dbReference type="EMBL" id="TDW24299.1"/>
    </source>
</evidence>
<dbReference type="PANTHER" id="PTHR43537">
    <property type="entry name" value="TRANSCRIPTIONAL REGULATOR, GNTR FAMILY"/>
    <property type="match status" value="1"/>
</dbReference>
<evidence type="ECO:0000256" key="2">
    <source>
        <dbReference type="ARBA" id="ARBA00023125"/>
    </source>
</evidence>